<dbReference type="EMBL" id="AM406670">
    <property type="protein sequence ID" value="CAL94069.1"/>
    <property type="molecule type" value="Genomic_DNA"/>
</dbReference>
<evidence type="ECO:0000256" key="2">
    <source>
        <dbReference type="ARBA" id="ARBA00021483"/>
    </source>
</evidence>
<dbReference type="GO" id="GO:0006935">
    <property type="term" value="P:chemotaxis"/>
    <property type="evidence" value="ECO:0007669"/>
    <property type="project" value="InterPro"/>
</dbReference>
<gene>
    <name evidence="5" type="primary">cheW2</name>
    <name evidence="5" type="ordered locus">azo1452</name>
</gene>
<dbReference type="eggNOG" id="COG0835">
    <property type="taxonomic scope" value="Bacteria"/>
</dbReference>
<dbReference type="GO" id="GO:0007165">
    <property type="term" value="P:signal transduction"/>
    <property type="evidence" value="ECO:0007669"/>
    <property type="project" value="InterPro"/>
</dbReference>
<dbReference type="InterPro" id="IPR002545">
    <property type="entry name" value="CheW-lke_dom"/>
</dbReference>
<evidence type="ECO:0000313" key="6">
    <source>
        <dbReference type="Proteomes" id="UP000002588"/>
    </source>
</evidence>
<dbReference type="HOGENOM" id="CLU_048995_1_0_4"/>
<dbReference type="Gene3D" id="2.30.30.40">
    <property type="entry name" value="SH3 Domains"/>
    <property type="match status" value="1"/>
</dbReference>
<dbReference type="Pfam" id="PF01584">
    <property type="entry name" value="CheW"/>
    <property type="match status" value="1"/>
</dbReference>
<keyword evidence="6" id="KW-1185">Reference proteome</keyword>
<dbReference type="AlphaFoldDB" id="A1K5G4"/>
<feature type="domain" description="CheW-like" evidence="4">
    <location>
        <begin position="18"/>
        <end position="158"/>
    </location>
</feature>
<dbReference type="GO" id="GO:0005829">
    <property type="term" value="C:cytosol"/>
    <property type="evidence" value="ECO:0007669"/>
    <property type="project" value="TreeGrafter"/>
</dbReference>
<sequence length="169" mass="17569">MSAPDRPALAPAEAAAEAGEFLTFTLGGELYAIDILKVREIRAWERVTRIAGAPAFLKGVMNLRGAIVPVVDLRLYFGCGDGACGPFTVMIVLQLAGRLAAVVVDAVADVVRLAAGEIQPAPEFAGLVGGRYIRGLGAAGDAMLVVLDVERLMAAPELALVDPDPEAQS</sequence>
<evidence type="ECO:0000313" key="5">
    <source>
        <dbReference type="EMBL" id="CAL94069.1"/>
    </source>
</evidence>
<dbReference type="InterPro" id="IPR039315">
    <property type="entry name" value="CheW"/>
</dbReference>
<dbReference type="KEGG" id="azo:azo1452"/>
<comment type="subcellular location">
    <subcellularLocation>
        <location evidence="1">Cytoplasm</location>
    </subcellularLocation>
</comment>
<evidence type="ECO:0000256" key="3">
    <source>
        <dbReference type="ARBA" id="ARBA00022490"/>
    </source>
</evidence>
<dbReference type="InterPro" id="IPR036061">
    <property type="entry name" value="CheW-like_dom_sf"/>
</dbReference>
<dbReference type="PANTHER" id="PTHR22617">
    <property type="entry name" value="CHEMOTAXIS SENSOR HISTIDINE KINASE-RELATED"/>
    <property type="match status" value="1"/>
</dbReference>
<dbReference type="Gene3D" id="2.40.50.180">
    <property type="entry name" value="CheA-289, Domain 4"/>
    <property type="match status" value="1"/>
</dbReference>
<proteinExistence type="predicted"/>
<dbReference type="STRING" id="62928.azo1452"/>
<dbReference type="PROSITE" id="PS50851">
    <property type="entry name" value="CHEW"/>
    <property type="match status" value="1"/>
</dbReference>
<accession>A1K5G4</accession>
<name>A1K5G4_AZOSB</name>
<dbReference type="SUPFAM" id="SSF50341">
    <property type="entry name" value="CheW-like"/>
    <property type="match status" value="1"/>
</dbReference>
<dbReference type="SMART" id="SM00260">
    <property type="entry name" value="CheW"/>
    <property type="match status" value="1"/>
</dbReference>
<dbReference type="PANTHER" id="PTHR22617:SF45">
    <property type="entry name" value="CHEMOTAXIS PROTEIN CHEW"/>
    <property type="match status" value="1"/>
</dbReference>
<evidence type="ECO:0000259" key="4">
    <source>
        <dbReference type="PROSITE" id="PS50851"/>
    </source>
</evidence>
<organism evidence="5 6">
    <name type="scientific">Azoarcus sp. (strain BH72)</name>
    <dbReference type="NCBI Taxonomy" id="418699"/>
    <lineage>
        <taxon>Bacteria</taxon>
        <taxon>Pseudomonadati</taxon>
        <taxon>Pseudomonadota</taxon>
        <taxon>Betaproteobacteria</taxon>
        <taxon>Rhodocyclales</taxon>
        <taxon>Zoogloeaceae</taxon>
        <taxon>Azoarcus</taxon>
    </lineage>
</organism>
<dbReference type="Proteomes" id="UP000002588">
    <property type="component" value="Chromosome"/>
</dbReference>
<dbReference type="RefSeq" id="WP_011765185.1">
    <property type="nucleotide sequence ID" value="NC_008702.1"/>
</dbReference>
<evidence type="ECO:0000256" key="1">
    <source>
        <dbReference type="ARBA" id="ARBA00004496"/>
    </source>
</evidence>
<reference evidence="5 6" key="1">
    <citation type="journal article" date="2006" name="Nat. Biotechnol.">
        <title>Complete genome of the mutualistic, N2-fixing grass endophyte Azoarcus sp. strain BH72.</title>
        <authorList>
            <person name="Krause A."/>
            <person name="Ramakumar A."/>
            <person name="Bartels D."/>
            <person name="Battistoni F."/>
            <person name="Bekel T."/>
            <person name="Boch J."/>
            <person name="Boehm M."/>
            <person name="Friedrich F."/>
            <person name="Hurek T."/>
            <person name="Krause L."/>
            <person name="Linke B."/>
            <person name="McHardy A.C."/>
            <person name="Sarkar A."/>
            <person name="Schneiker S."/>
            <person name="Syed A.A."/>
            <person name="Thauer R."/>
            <person name="Vorhoelter F.-J."/>
            <person name="Weidner S."/>
            <person name="Puehler A."/>
            <person name="Reinhold-Hurek B."/>
            <person name="Kaiser O."/>
            <person name="Goesmann A."/>
        </authorList>
    </citation>
    <scope>NUCLEOTIDE SEQUENCE [LARGE SCALE GENOMIC DNA]</scope>
    <source>
        <strain evidence="5 6">BH72</strain>
    </source>
</reference>
<keyword evidence="3" id="KW-0963">Cytoplasm</keyword>
<protein>
    <recommendedName>
        <fullName evidence="2">Chemotaxis protein CheW</fullName>
    </recommendedName>
</protein>